<name>A0AAE3HN57_9GAMM</name>
<dbReference type="InterPro" id="IPR015853">
    <property type="entry name" value="ABC_transpr_FbpC"/>
</dbReference>
<dbReference type="Pfam" id="PF08402">
    <property type="entry name" value="TOBE_2"/>
    <property type="match status" value="1"/>
</dbReference>
<evidence type="ECO:0000256" key="2">
    <source>
        <dbReference type="ARBA" id="ARBA00022475"/>
    </source>
</evidence>
<evidence type="ECO:0000313" key="11">
    <source>
        <dbReference type="Proteomes" id="UP001204445"/>
    </source>
</evidence>
<dbReference type="CDD" id="cd03259">
    <property type="entry name" value="ABC_Carb_Solutes_like"/>
    <property type="match status" value="1"/>
</dbReference>
<dbReference type="PROSITE" id="PS50893">
    <property type="entry name" value="ABC_TRANSPORTER_2"/>
    <property type="match status" value="1"/>
</dbReference>
<evidence type="ECO:0000313" key="10">
    <source>
        <dbReference type="EMBL" id="MCS3904312.1"/>
    </source>
</evidence>
<dbReference type="SMART" id="SM00382">
    <property type="entry name" value="AAA"/>
    <property type="match status" value="1"/>
</dbReference>
<feature type="domain" description="ABC transporter" evidence="9">
    <location>
        <begin position="1"/>
        <end position="236"/>
    </location>
</feature>
<dbReference type="PANTHER" id="PTHR42781:SF4">
    <property type="entry name" value="SPERMIDINE_PUTRESCINE IMPORT ATP-BINDING PROTEIN POTA"/>
    <property type="match status" value="1"/>
</dbReference>
<gene>
    <name evidence="10" type="ORF">J2T55_002348</name>
</gene>
<dbReference type="Gene3D" id="3.40.50.300">
    <property type="entry name" value="P-loop containing nucleotide triphosphate hydrolases"/>
    <property type="match status" value="1"/>
</dbReference>
<dbReference type="PANTHER" id="PTHR42781">
    <property type="entry name" value="SPERMIDINE/PUTRESCINE IMPORT ATP-BINDING PROTEIN POTA"/>
    <property type="match status" value="1"/>
</dbReference>
<evidence type="ECO:0000256" key="8">
    <source>
        <dbReference type="ARBA" id="ARBA00023136"/>
    </source>
</evidence>
<evidence type="ECO:0000256" key="1">
    <source>
        <dbReference type="ARBA" id="ARBA00022448"/>
    </source>
</evidence>
<evidence type="ECO:0000256" key="7">
    <source>
        <dbReference type="ARBA" id="ARBA00023065"/>
    </source>
</evidence>
<dbReference type="GO" id="GO:0005524">
    <property type="term" value="F:ATP binding"/>
    <property type="evidence" value="ECO:0007669"/>
    <property type="project" value="UniProtKB-KW"/>
</dbReference>
<dbReference type="InterPro" id="IPR008995">
    <property type="entry name" value="Mo/tungstate-bd_C_term_dom"/>
</dbReference>
<evidence type="ECO:0000256" key="4">
    <source>
        <dbReference type="ARBA" id="ARBA00022741"/>
    </source>
</evidence>
<dbReference type="EMBL" id="JANUCT010000019">
    <property type="protein sequence ID" value="MCS3904312.1"/>
    <property type="molecule type" value="Genomic_DNA"/>
</dbReference>
<comment type="caution">
    <text evidence="10">The sequence shown here is derived from an EMBL/GenBank/DDBJ whole genome shotgun (WGS) entry which is preliminary data.</text>
</comment>
<evidence type="ECO:0000256" key="6">
    <source>
        <dbReference type="ARBA" id="ARBA00023004"/>
    </source>
</evidence>
<dbReference type="InterPro" id="IPR050093">
    <property type="entry name" value="ABC_SmlMolc_Importer"/>
</dbReference>
<dbReference type="InterPro" id="IPR017871">
    <property type="entry name" value="ABC_transporter-like_CS"/>
</dbReference>
<evidence type="ECO:0000256" key="3">
    <source>
        <dbReference type="ARBA" id="ARBA00022496"/>
    </source>
</evidence>
<evidence type="ECO:0000256" key="5">
    <source>
        <dbReference type="ARBA" id="ARBA00022840"/>
    </source>
</evidence>
<dbReference type="SUPFAM" id="SSF52540">
    <property type="entry name" value="P-loop containing nucleoside triphosphate hydrolases"/>
    <property type="match status" value="1"/>
</dbReference>
<keyword evidence="1" id="KW-0813">Transport</keyword>
<dbReference type="RefSeq" id="WP_259057015.1">
    <property type="nucleotide sequence ID" value="NZ_JANUCT010000019.1"/>
</dbReference>
<dbReference type="AlphaFoldDB" id="A0AAE3HN57"/>
<keyword evidence="2" id="KW-1003">Cell membrane</keyword>
<keyword evidence="11" id="KW-1185">Reference proteome</keyword>
<organism evidence="10 11">
    <name type="scientific">Methylohalomonas lacus</name>
    <dbReference type="NCBI Taxonomy" id="398773"/>
    <lineage>
        <taxon>Bacteria</taxon>
        <taxon>Pseudomonadati</taxon>
        <taxon>Pseudomonadota</taxon>
        <taxon>Gammaproteobacteria</taxon>
        <taxon>Methylohalomonadales</taxon>
        <taxon>Methylohalomonadaceae</taxon>
        <taxon>Methylohalomonas</taxon>
    </lineage>
</organism>
<keyword evidence="6" id="KW-0408">Iron</keyword>
<reference evidence="10" key="1">
    <citation type="submission" date="2022-08" db="EMBL/GenBank/DDBJ databases">
        <title>Genomic Encyclopedia of Type Strains, Phase III (KMG-III): the genomes of soil and plant-associated and newly described type strains.</title>
        <authorList>
            <person name="Whitman W."/>
        </authorList>
    </citation>
    <scope>NUCLEOTIDE SEQUENCE</scope>
    <source>
        <strain evidence="10">HMT 1</strain>
    </source>
</reference>
<dbReference type="InterPro" id="IPR003593">
    <property type="entry name" value="AAA+_ATPase"/>
</dbReference>
<dbReference type="Pfam" id="PF00005">
    <property type="entry name" value="ABC_tran"/>
    <property type="match status" value="1"/>
</dbReference>
<keyword evidence="7" id="KW-0406">Ion transport</keyword>
<keyword evidence="4" id="KW-0547">Nucleotide-binding</keyword>
<dbReference type="GO" id="GO:0016887">
    <property type="term" value="F:ATP hydrolysis activity"/>
    <property type="evidence" value="ECO:0007669"/>
    <property type="project" value="InterPro"/>
</dbReference>
<sequence>MSADWLFLQLHQNAPIPLSLQISVRAGELLALVGPSGSGKTTVLRSIAGLYRPQYGTIHCRDDVWLDTRAAIDHPPQQRRAGLVFQNYALFPHLTVRDNLTVAMDQGTAAAQRTEALRLLETVHLKGLEDRYPHELSGGQQQRVAVARALARQPRVLLLDEPFSAVDQMTRKRLQNELARLRRRIEVPIILVTHDLNEASALADRICVLHNGRALQTDHADSLFRRPRSPQVARLLGHNNVFNGRLLTVNGQPRLRWGDQQLELATSPPLPTGSDVDWFIPDSDILLHRRGRPSLGERENPVTGRVTECVPLGAQTEITMRCQGGAQPLRLQISTHAARRNDIRIGADIRVSLLAEGIHVMNPVDYRADQSLNFSA</sequence>
<dbReference type="GO" id="GO:0043190">
    <property type="term" value="C:ATP-binding cassette (ABC) transporter complex"/>
    <property type="evidence" value="ECO:0007669"/>
    <property type="project" value="InterPro"/>
</dbReference>
<protein>
    <submittedName>
        <fullName evidence="10">Molybdate transport system ATP-binding protein</fullName>
    </submittedName>
</protein>
<dbReference type="SUPFAM" id="SSF50331">
    <property type="entry name" value="MOP-like"/>
    <property type="match status" value="1"/>
</dbReference>
<keyword evidence="5 10" id="KW-0067">ATP-binding</keyword>
<proteinExistence type="predicted"/>
<accession>A0AAE3HN57</accession>
<keyword evidence="3" id="KW-0410">Iron transport</keyword>
<evidence type="ECO:0000259" key="9">
    <source>
        <dbReference type="PROSITE" id="PS50893"/>
    </source>
</evidence>
<dbReference type="PROSITE" id="PS00211">
    <property type="entry name" value="ABC_TRANSPORTER_1"/>
    <property type="match status" value="1"/>
</dbReference>
<dbReference type="InterPro" id="IPR003439">
    <property type="entry name" value="ABC_transporter-like_ATP-bd"/>
</dbReference>
<dbReference type="InterPro" id="IPR013611">
    <property type="entry name" value="Transp-assoc_OB_typ2"/>
</dbReference>
<dbReference type="Proteomes" id="UP001204445">
    <property type="component" value="Unassembled WGS sequence"/>
</dbReference>
<dbReference type="GO" id="GO:0015408">
    <property type="term" value="F:ABC-type ferric iron transporter activity"/>
    <property type="evidence" value="ECO:0007669"/>
    <property type="project" value="InterPro"/>
</dbReference>
<keyword evidence="8" id="KW-0472">Membrane</keyword>
<dbReference type="InterPro" id="IPR027417">
    <property type="entry name" value="P-loop_NTPase"/>
</dbReference>